<feature type="domain" description="Fungal lipase-type" evidence="3">
    <location>
        <begin position="224"/>
        <end position="395"/>
    </location>
</feature>
<accession>A0A9P9E9L5</accession>
<dbReference type="SUPFAM" id="SSF53474">
    <property type="entry name" value="alpha/beta-Hydrolases"/>
    <property type="match status" value="1"/>
</dbReference>
<organism evidence="4 5">
    <name type="scientific">Dendryphion nanum</name>
    <dbReference type="NCBI Taxonomy" id="256645"/>
    <lineage>
        <taxon>Eukaryota</taxon>
        <taxon>Fungi</taxon>
        <taxon>Dikarya</taxon>
        <taxon>Ascomycota</taxon>
        <taxon>Pezizomycotina</taxon>
        <taxon>Dothideomycetes</taxon>
        <taxon>Pleosporomycetidae</taxon>
        <taxon>Pleosporales</taxon>
        <taxon>Torulaceae</taxon>
        <taxon>Dendryphion</taxon>
    </lineage>
</organism>
<dbReference type="GO" id="GO:0006629">
    <property type="term" value="P:lipid metabolic process"/>
    <property type="evidence" value="ECO:0007669"/>
    <property type="project" value="InterPro"/>
</dbReference>
<evidence type="ECO:0000256" key="1">
    <source>
        <dbReference type="ARBA" id="ARBA00022729"/>
    </source>
</evidence>
<dbReference type="Pfam" id="PF01764">
    <property type="entry name" value="Lipase_3"/>
    <property type="match status" value="1"/>
</dbReference>
<reference evidence="4" key="1">
    <citation type="journal article" date="2021" name="Nat. Commun.">
        <title>Genetic determinants of endophytism in the Arabidopsis root mycobiome.</title>
        <authorList>
            <person name="Mesny F."/>
            <person name="Miyauchi S."/>
            <person name="Thiergart T."/>
            <person name="Pickel B."/>
            <person name="Atanasova L."/>
            <person name="Karlsson M."/>
            <person name="Huettel B."/>
            <person name="Barry K.W."/>
            <person name="Haridas S."/>
            <person name="Chen C."/>
            <person name="Bauer D."/>
            <person name="Andreopoulos W."/>
            <person name="Pangilinan J."/>
            <person name="LaButti K."/>
            <person name="Riley R."/>
            <person name="Lipzen A."/>
            <person name="Clum A."/>
            <person name="Drula E."/>
            <person name="Henrissat B."/>
            <person name="Kohler A."/>
            <person name="Grigoriev I.V."/>
            <person name="Martin F.M."/>
            <person name="Hacquard S."/>
        </authorList>
    </citation>
    <scope>NUCLEOTIDE SEQUENCE</scope>
    <source>
        <strain evidence="4">MPI-CAGE-CH-0243</strain>
    </source>
</reference>
<keyword evidence="2 4" id="KW-0378">Hydrolase</keyword>
<keyword evidence="5" id="KW-1185">Reference proteome</keyword>
<gene>
    <name evidence="4" type="ORF">B0J11DRAFT_521865</name>
</gene>
<dbReference type="InterPro" id="IPR002921">
    <property type="entry name" value="Fungal_lipase-type"/>
</dbReference>
<dbReference type="InterPro" id="IPR029058">
    <property type="entry name" value="AB_hydrolase_fold"/>
</dbReference>
<evidence type="ECO:0000313" key="4">
    <source>
        <dbReference type="EMBL" id="KAH7132506.1"/>
    </source>
</evidence>
<dbReference type="Proteomes" id="UP000700596">
    <property type="component" value="Unassembled WGS sequence"/>
</dbReference>
<evidence type="ECO:0000313" key="5">
    <source>
        <dbReference type="Proteomes" id="UP000700596"/>
    </source>
</evidence>
<evidence type="ECO:0000256" key="2">
    <source>
        <dbReference type="ARBA" id="ARBA00022801"/>
    </source>
</evidence>
<dbReference type="GO" id="GO:0016787">
    <property type="term" value="F:hydrolase activity"/>
    <property type="evidence" value="ECO:0007669"/>
    <property type="project" value="UniProtKB-KW"/>
</dbReference>
<dbReference type="EMBL" id="JAGMWT010000003">
    <property type="protein sequence ID" value="KAH7132506.1"/>
    <property type="molecule type" value="Genomic_DNA"/>
</dbReference>
<protein>
    <submittedName>
        <fullName evidence="4">Alpha/Beta hydrolase protein</fullName>
    </submittedName>
</protein>
<dbReference type="PANTHER" id="PTHR46640:SF1">
    <property type="entry name" value="FUNGAL LIPASE-LIKE DOMAIN-CONTAINING PROTEIN-RELATED"/>
    <property type="match status" value="1"/>
</dbReference>
<proteinExistence type="predicted"/>
<dbReference type="InterPro" id="IPR051299">
    <property type="entry name" value="AB_hydrolase_lip/est"/>
</dbReference>
<dbReference type="Gene3D" id="3.40.50.1820">
    <property type="entry name" value="alpha/beta hydrolase"/>
    <property type="match status" value="1"/>
</dbReference>
<dbReference type="AlphaFoldDB" id="A0A9P9E9L5"/>
<name>A0A9P9E9L5_9PLEO</name>
<dbReference type="OrthoDB" id="438440at2759"/>
<dbReference type="CDD" id="cd00519">
    <property type="entry name" value="Lipase_3"/>
    <property type="match status" value="1"/>
</dbReference>
<dbReference type="PANTHER" id="PTHR46640">
    <property type="entry name" value="TRIACYLGLYCEROL LIPASE, PUTATIVE (AFU_ORTHOLOGUE AFUA_6G06510)-RELATED"/>
    <property type="match status" value="1"/>
</dbReference>
<evidence type="ECO:0000259" key="3">
    <source>
        <dbReference type="Pfam" id="PF01764"/>
    </source>
</evidence>
<comment type="caution">
    <text evidence="4">The sequence shown here is derived from an EMBL/GenBank/DDBJ whole genome shotgun (WGS) entry which is preliminary data.</text>
</comment>
<keyword evidence="1" id="KW-0732">Signal</keyword>
<sequence>MRQITSADSGCFQHYIIVGGSTRSDSAPSNLGRDFWNAQRKIIRPVTQQSPKHSRANPGRVTPTTSDLITTTTVLGPLLIRLYCPPYYQPTCNAAEYVIVASMATLAGLNHILIVLFSHVLLVVLGSPAPPAQSVLRTSGRNGTSSSVSVSLFRELEELARIVDIAYCVGTAGLGIQKPFQCASRCSEFENFDLVSTWNTGPLLSDSCGYIAISHPPSPPRIILAFRGTYSIANTIVDLSTIPQEYVPYPGDDDDSADFMVPKIALTDDLADDTPPPANPPKCDNCTVHTGFYSSWLHTRKAILSDVTEAIQKYPGYKLTLVGHSLGGAVAALAGLDFLARGWNPHVTTFGEPRVGNRELMSYFDARFNVTSNNDANKLHRVTHVSDPVPLLPLAEWGYSMHSQEIYISAPDLPPSLEDVQYCDGDEDPNCIAGRDSDAPSWGVPARFKFWQLFFAHRDYFWRIGLCLPGGDPKDWYRKYPNASSNADYDETGVDENNELR</sequence>